<keyword evidence="3 8" id="KW-0378">Hydrolase</keyword>
<dbReference type="NCBIfam" id="TIGR00447">
    <property type="entry name" value="pth"/>
    <property type="match status" value="1"/>
</dbReference>
<comment type="caution">
    <text evidence="11">The sequence shown here is derived from an EMBL/GenBank/DDBJ whole genome shotgun (WGS) entry which is preliminary data.</text>
</comment>
<keyword evidence="8" id="KW-0963">Cytoplasm</keyword>
<reference evidence="11" key="2">
    <citation type="submission" date="2011-10" db="EMBL/GenBank/DDBJ databases">
        <title>The Genome Sequence of Granulicatella elegans ATCC 700633.</title>
        <authorList>
            <consortium name="The Broad Institute Genome Sequencing Platform"/>
            <consortium name="The Broad Institute Genome Sequencing Center for Infectious Disease"/>
            <person name="Earl A."/>
            <person name="Ward D."/>
            <person name="Feldgarden M."/>
            <person name="Gevers D."/>
            <person name="Sibley C.D."/>
            <person name="Field T.R."/>
            <person name="Grinwis M."/>
            <person name="Eshaghurshan C.S."/>
            <person name="Surette M.G."/>
            <person name="Young S.K."/>
            <person name="Zeng Q."/>
            <person name="Gargeya S."/>
            <person name="Fitzgerald M."/>
            <person name="Haas B."/>
            <person name="Abouelleil A."/>
            <person name="Alvarado L."/>
            <person name="Arachchi H.M."/>
            <person name="Berlin A."/>
            <person name="Brown A."/>
            <person name="Chapman S.B."/>
            <person name="Chen Z."/>
            <person name="Dunbar C."/>
            <person name="Freedman E."/>
            <person name="Gearin G."/>
            <person name="Goldberg J."/>
            <person name="Griggs A."/>
            <person name="Gujja S."/>
            <person name="Heiman D."/>
            <person name="Howarth C."/>
            <person name="Larson L."/>
            <person name="Lui A."/>
            <person name="MacDonald P.J.P."/>
            <person name="Montmayeur A."/>
            <person name="Murphy C."/>
            <person name="Neiman D."/>
            <person name="Pearson M."/>
            <person name="Priest M."/>
            <person name="Roberts A."/>
            <person name="Saif S."/>
            <person name="Shea T."/>
            <person name="Shenoy N."/>
            <person name="Sisk P."/>
            <person name="Stolte C."/>
            <person name="Sykes S."/>
            <person name="Wortman J."/>
            <person name="Nusbaum C."/>
            <person name="Birren B."/>
        </authorList>
    </citation>
    <scope>NUCLEOTIDE SEQUENCE [LARGE SCALE GENOMIC DNA]</scope>
    <source>
        <strain evidence="11">ATCC 700633</strain>
    </source>
</reference>
<keyword evidence="12" id="KW-1185">Reference proteome</keyword>
<dbReference type="STRING" id="626369.HMPREF0446_01047"/>
<dbReference type="GO" id="GO:0072344">
    <property type="term" value="P:rescue of stalled ribosome"/>
    <property type="evidence" value="ECO:0007669"/>
    <property type="project" value="UniProtKB-UniRule"/>
</dbReference>
<dbReference type="PROSITE" id="PS01195">
    <property type="entry name" value="PEPT_TRNA_HYDROL_1"/>
    <property type="match status" value="1"/>
</dbReference>
<dbReference type="HOGENOM" id="CLU_062456_4_1_9"/>
<feature type="binding site" evidence="8">
    <location>
        <position position="112"/>
    </location>
    <ligand>
        <name>tRNA</name>
        <dbReference type="ChEBI" id="CHEBI:17843"/>
    </ligand>
</feature>
<dbReference type="SUPFAM" id="SSF53178">
    <property type="entry name" value="Peptidyl-tRNA hydrolase-like"/>
    <property type="match status" value="1"/>
</dbReference>
<dbReference type="RefSeq" id="WP_006703323.1">
    <property type="nucleotide sequence ID" value="NZ_KI391971.1"/>
</dbReference>
<reference evidence="11" key="1">
    <citation type="submission" date="2009-09" db="EMBL/GenBank/DDBJ databases">
        <authorList>
            <consortium name="The Broad Institute Genome Sequencing Platform"/>
            <person name="Ward D."/>
            <person name="Feldgarden M."/>
            <person name="Earl A."/>
            <person name="Young S.K."/>
            <person name="Zeng Q."/>
            <person name="Koehrsen M."/>
            <person name="Alvarado L."/>
            <person name="Berlin A."/>
            <person name="Bochicchio J."/>
            <person name="Borenstein D."/>
            <person name="Chapman S.B."/>
            <person name="Chen Z."/>
            <person name="Engels R."/>
            <person name="Freedman E."/>
            <person name="Gellesch M."/>
            <person name="Goldberg J."/>
            <person name="Griggs A."/>
            <person name="Gujja S."/>
            <person name="Heilman E."/>
            <person name="Heiman D."/>
            <person name="Hepburn T."/>
            <person name="Howarth C."/>
            <person name="Jen D."/>
            <person name="Larson L."/>
            <person name="Lewis B."/>
            <person name="Mehta T."/>
            <person name="Park D."/>
            <person name="Pearson M."/>
            <person name="Roberts A."/>
            <person name="Saif S."/>
            <person name="Shea T."/>
            <person name="Shenoy N."/>
            <person name="Sisk P."/>
            <person name="Stolte C."/>
            <person name="Sykes S."/>
            <person name="Thomson T."/>
            <person name="Walk T."/>
            <person name="White J."/>
            <person name="Yandava C."/>
            <person name="Sibley C.D."/>
            <person name="Field T.R."/>
            <person name="Grinwis M."/>
            <person name="Eshaghurshan C.S."/>
            <person name="Surette M.G."/>
            <person name="Haas B."/>
            <person name="Nusbaum C."/>
            <person name="Birren B."/>
        </authorList>
    </citation>
    <scope>NUCLEOTIDE SEQUENCE [LARGE SCALE GENOMIC DNA]</scope>
    <source>
        <strain evidence="11">ATCC 700633</strain>
    </source>
</reference>
<feature type="binding site" evidence="8">
    <location>
        <position position="64"/>
    </location>
    <ligand>
        <name>tRNA</name>
        <dbReference type="ChEBI" id="CHEBI:17843"/>
    </ligand>
</feature>
<dbReference type="Pfam" id="PF01195">
    <property type="entry name" value="Pept_tRNA_hydro"/>
    <property type="match status" value="1"/>
</dbReference>
<evidence type="ECO:0000256" key="10">
    <source>
        <dbReference type="RuleBase" id="RU004320"/>
    </source>
</evidence>
<dbReference type="EC" id="3.1.1.29" evidence="1 8"/>
<comment type="function">
    <text evidence="8">Catalyzes the release of premature peptidyl moieties from peptidyl-tRNA molecules trapped in stalled 50S ribosomal subunits, and thus maintains levels of free tRNAs and 50S ribosomes.</text>
</comment>
<dbReference type="HAMAP" id="MF_00083">
    <property type="entry name" value="Pept_tRNA_hydro_bact"/>
    <property type="match status" value="1"/>
</dbReference>
<comment type="catalytic activity">
    <reaction evidence="6 8 9">
        <text>an N-acyl-L-alpha-aminoacyl-tRNA + H2O = an N-acyl-L-amino acid + a tRNA + H(+)</text>
        <dbReference type="Rhea" id="RHEA:54448"/>
        <dbReference type="Rhea" id="RHEA-COMP:10123"/>
        <dbReference type="Rhea" id="RHEA-COMP:13883"/>
        <dbReference type="ChEBI" id="CHEBI:15377"/>
        <dbReference type="ChEBI" id="CHEBI:15378"/>
        <dbReference type="ChEBI" id="CHEBI:59874"/>
        <dbReference type="ChEBI" id="CHEBI:78442"/>
        <dbReference type="ChEBI" id="CHEBI:138191"/>
        <dbReference type="EC" id="3.1.1.29"/>
    </reaction>
</comment>
<dbReference type="eggNOG" id="COG0193">
    <property type="taxonomic scope" value="Bacteria"/>
</dbReference>
<name>D0BM44_9LACT</name>
<dbReference type="Gene3D" id="3.40.50.1470">
    <property type="entry name" value="Peptidyl-tRNA hydrolase"/>
    <property type="match status" value="1"/>
</dbReference>
<dbReference type="CDD" id="cd00462">
    <property type="entry name" value="PTH"/>
    <property type="match status" value="1"/>
</dbReference>
<dbReference type="GO" id="GO:0006515">
    <property type="term" value="P:protein quality control for misfolded or incompletely synthesized proteins"/>
    <property type="evidence" value="ECO:0007669"/>
    <property type="project" value="UniProtKB-UniRule"/>
</dbReference>
<dbReference type="EMBL" id="ACRF02000016">
    <property type="protein sequence ID" value="EEW93059.1"/>
    <property type="molecule type" value="Genomic_DNA"/>
</dbReference>
<dbReference type="GO" id="GO:0005737">
    <property type="term" value="C:cytoplasm"/>
    <property type="evidence" value="ECO:0007669"/>
    <property type="project" value="UniProtKB-SubCell"/>
</dbReference>
<dbReference type="PANTHER" id="PTHR17224:SF1">
    <property type="entry name" value="PEPTIDYL-TRNA HYDROLASE"/>
    <property type="match status" value="1"/>
</dbReference>
<feature type="binding site" evidence="8">
    <location>
        <position position="66"/>
    </location>
    <ligand>
        <name>tRNA</name>
        <dbReference type="ChEBI" id="CHEBI:17843"/>
    </ligand>
</feature>
<proteinExistence type="inferred from homology"/>
<evidence type="ECO:0000313" key="11">
    <source>
        <dbReference type="EMBL" id="EEW93059.1"/>
    </source>
</evidence>
<dbReference type="GO" id="GO:0004045">
    <property type="term" value="F:peptidyl-tRNA hydrolase activity"/>
    <property type="evidence" value="ECO:0007669"/>
    <property type="project" value="UniProtKB-UniRule"/>
</dbReference>
<comment type="function">
    <text evidence="8">Hydrolyzes ribosome-free peptidyl-tRNAs (with 1 or more amino acids incorporated), which drop off the ribosome during protein synthesis, or as a result of ribosome stalling.</text>
</comment>
<evidence type="ECO:0000256" key="4">
    <source>
        <dbReference type="ARBA" id="ARBA00022884"/>
    </source>
</evidence>
<organism evidence="11 12">
    <name type="scientific">Granulicatella elegans ATCC 700633</name>
    <dbReference type="NCBI Taxonomy" id="626369"/>
    <lineage>
        <taxon>Bacteria</taxon>
        <taxon>Bacillati</taxon>
        <taxon>Bacillota</taxon>
        <taxon>Bacilli</taxon>
        <taxon>Lactobacillales</taxon>
        <taxon>Carnobacteriaceae</taxon>
        <taxon>Granulicatella</taxon>
    </lineage>
</organism>
<comment type="subcellular location">
    <subcellularLocation>
        <location evidence="8">Cytoplasm</location>
    </subcellularLocation>
</comment>
<dbReference type="FunFam" id="3.40.50.1470:FF:000001">
    <property type="entry name" value="Peptidyl-tRNA hydrolase"/>
    <property type="match status" value="1"/>
</dbReference>
<comment type="subunit">
    <text evidence="8">Monomer.</text>
</comment>
<dbReference type="InterPro" id="IPR001328">
    <property type="entry name" value="Pept_tRNA_hydro"/>
</dbReference>
<feature type="binding site" evidence="8">
    <location>
        <position position="14"/>
    </location>
    <ligand>
        <name>tRNA</name>
        <dbReference type="ChEBI" id="CHEBI:17843"/>
    </ligand>
</feature>
<evidence type="ECO:0000256" key="7">
    <source>
        <dbReference type="ARBA" id="ARBA00050038"/>
    </source>
</evidence>
<keyword evidence="4 8" id="KW-0694">RNA-binding</keyword>
<dbReference type="InterPro" id="IPR018171">
    <property type="entry name" value="Pept_tRNA_hydro_CS"/>
</dbReference>
<feature type="active site" description="Proton acceptor" evidence="8">
    <location>
        <position position="19"/>
    </location>
</feature>
<sequence>MKLIIGLGNPGAKYKGTRHNIGFITVDEFAYQEKLEFNQALFDATFTQTHIDGEKVILMKPLTYMNLSGQAVRPLMNYFKIGIEDIVVLYDDMDLPVGKIRLRQKGSAGGHNGIKSIISCLGSDQFNRIKIGVGRPAPGRSVVNHVLANFEKEEQEEILSSVSKSVEALRDWIKGDNFIQTMNRYN</sequence>
<feature type="site" description="Stabilizes the basic form of H active site to accept a proton" evidence="8">
    <location>
        <position position="91"/>
    </location>
</feature>
<keyword evidence="2 8" id="KW-0820">tRNA-binding</keyword>
<dbReference type="PANTHER" id="PTHR17224">
    <property type="entry name" value="PEPTIDYL-TRNA HYDROLASE"/>
    <property type="match status" value="1"/>
</dbReference>
<feature type="site" description="Discriminates between blocked and unblocked aminoacyl-tRNA" evidence="8">
    <location>
        <position position="9"/>
    </location>
</feature>
<evidence type="ECO:0000256" key="2">
    <source>
        <dbReference type="ARBA" id="ARBA00022555"/>
    </source>
</evidence>
<evidence type="ECO:0000256" key="1">
    <source>
        <dbReference type="ARBA" id="ARBA00013260"/>
    </source>
</evidence>
<dbReference type="AlphaFoldDB" id="D0BM44"/>
<comment type="similarity">
    <text evidence="5 8 10">Belongs to the PTH family.</text>
</comment>
<accession>D0BM44</accession>
<dbReference type="Proteomes" id="UP000002939">
    <property type="component" value="Unassembled WGS sequence"/>
</dbReference>
<dbReference type="InterPro" id="IPR036416">
    <property type="entry name" value="Pept_tRNA_hydro_sf"/>
</dbReference>
<evidence type="ECO:0000256" key="9">
    <source>
        <dbReference type="RuleBase" id="RU000673"/>
    </source>
</evidence>
<dbReference type="PROSITE" id="PS01196">
    <property type="entry name" value="PEPT_TRNA_HYDROL_2"/>
    <property type="match status" value="1"/>
</dbReference>
<evidence type="ECO:0000256" key="3">
    <source>
        <dbReference type="ARBA" id="ARBA00022801"/>
    </source>
</evidence>
<dbReference type="GO" id="GO:0000049">
    <property type="term" value="F:tRNA binding"/>
    <property type="evidence" value="ECO:0007669"/>
    <property type="project" value="UniProtKB-UniRule"/>
</dbReference>
<evidence type="ECO:0000256" key="6">
    <source>
        <dbReference type="ARBA" id="ARBA00048707"/>
    </source>
</evidence>
<evidence type="ECO:0000313" key="12">
    <source>
        <dbReference type="Proteomes" id="UP000002939"/>
    </source>
</evidence>
<protein>
    <recommendedName>
        <fullName evidence="7 8">Peptidyl-tRNA hydrolase</fullName>
        <shortName evidence="8">Pth</shortName>
        <ecNumber evidence="1 8">3.1.1.29</ecNumber>
    </recommendedName>
</protein>
<gene>
    <name evidence="8" type="primary">pth</name>
    <name evidence="11" type="ORF">HMPREF0446_01047</name>
</gene>
<evidence type="ECO:0000256" key="8">
    <source>
        <dbReference type="HAMAP-Rule" id="MF_00083"/>
    </source>
</evidence>
<dbReference type="OrthoDB" id="9800507at2"/>
<evidence type="ECO:0000256" key="5">
    <source>
        <dbReference type="ARBA" id="ARBA00038063"/>
    </source>
</evidence>